<dbReference type="EMBL" id="CP077717">
    <property type="protein sequence ID" value="QXJ29315.1"/>
    <property type="molecule type" value="Genomic_DNA"/>
</dbReference>
<evidence type="ECO:0000313" key="2">
    <source>
        <dbReference type="Proteomes" id="UP000694018"/>
    </source>
</evidence>
<evidence type="ECO:0008006" key="3">
    <source>
        <dbReference type="Google" id="ProtNLM"/>
    </source>
</evidence>
<sequence>MKTKLLIPVVLAIAIVAISVTTMSALMGSSSKIVALSSSGAQAIFGGSWEVLQNQTYLKVYPTENITIYYANGTNVTIPFPQHVKTLDHEVLVGNINGTKVKMMINVVQFTSNVSHFVLPLSHFIQDEHHHHHFSQNYMLIYNSTEYNGYRVIYFASNAPYPHTILIAYKGPTLIEVTLNGYVASMAQMEEVLNNI</sequence>
<evidence type="ECO:0000313" key="1">
    <source>
        <dbReference type="EMBL" id="QXJ29315.1"/>
    </source>
</evidence>
<dbReference type="RefSeq" id="WP_218266117.1">
    <property type="nucleotide sequence ID" value="NZ_CP077717.1"/>
</dbReference>
<gene>
    <name evidence="1" type="ORF">J5U23_02184</name>
</gene>
<protein>
    <recommendedName>
        <fullName evidence="3">Zinc ribbon domain-containing protein</fullName>
    </recommendedName>
</protein>
<name>A0A8F5BPY1_SACSH</name>
<reference evidence="1" key="1">
    <citation type="journal article" date="2021" name="Environ. Microbiol.">
        <title>New insights into the diversity and evolution of the archaeal mobilome from three complete genomes of Saccharolobus shibatae.</title>
        <authorList>
            <person name="Medvedeva S."/>
            <person name="Brandt D."/>
            <person name="Cvirkaite-Krupovic V."/>
            <person name="Liu Y."/>
            <person name="Severinov K."/>
            <person name="Ishino S."/>
            <person name="Ishino Y."/>
            <person name="Prangishvili D."/>
            <person name="Kalinowski J."/>
            <person name="Krupovic M."/>
        </authorList>
    </citation>
    <scope>NUCLEOTIDE SEQUENCE</scope>
    <source>
        <strain evidence="1">B12</strain>
    </source>
</reference>
<organism evidence="1 2">
    <name type="scientific">Saccharolobus shibatae (strain ATCC 51178 / DSM 5389 / JCM 8931 / NBRC 15437 / B12)</name>
    <name type="common">Sulfolobus shibatae</name>
    <dbReference type="NCBI Taxonomy" id="523848"/>
    <lineage>
        <taxon>Archaea</taxon>
        <taxon>Thermoproteota</taxon>
        <taxon>Thermoprotei</taxon>
        <taxon>Sulfolobales</taxon>
        <taxon>Sulfolobaceae</taxon>
        <taxon>Saccharolobus</taxon>
    </lineage>
</organism>
<accession>A0A8F5BPY1</accession>
<proteinExistence type="predicted"/>
<dbReference type="Proteomes" id="UP000694018">
    <property type="component" value="Chromosome"/>
</dbReference>
<dbReference type="OrthoDB" id="43499at2157"/>
<dbReference type="GeneID" id="65563668"/>
<dbReference type="AlphaFoldDB" id="A0A8F5BPY1"/>
<dbReference type="KEGG" id="sshi:J5U23_02184"/>